<accession>A0A5J4VQ96</accession>
<evidence type="ECO:0000256" key="2">
    <source>
        <dbReference type="ARBA" id="ARBA00022527"/>
    </source>
</evidence>
<evidence type="ECO:0000256" key="6">
    <source>
        <dbReference type="ARBA" id="ARBA00022840"/>
    </source>
</evidence>
<keyword evidence="5 11" id="KW-0418">Kinase</keyword>
<dbReference type="PANTHER" id="PTHR24356">
    <property type="entry name" value="SERINE/THREONINE-PROTEIN KINASE"/>
    <property type="match status" value="1"/>
</dbReference>
<evidence type="ECO:0000313" key="11">
    <source>
        <dbReference type="EMBL" id="KAA6384782.1"/>
    </source>
</evidence>
<dbReference type="Pfam" id="PF00069">
    <property type="entry name" value="Pkinase"/>
    <property type="match status" value="1"/>
</dbReference>
<feature type="region of interest" description="Disordered" evidence="9">
    <location>
        <begin position="286"/>
        <end position="350"/>
    </location>
</feature>
<dbReference type="Gene3D" id="3.30.200.20">
    <property type="entry name" value="Phosphorylase Kinase, domain 1"/>
    <property type="match status" value="1"/>
</dbReference>
<dbReference type="PANTHER" id="PTHR24356:SF163">
    <property type="entry name" value="3-PHOSPHOINOSITIDE-DEPENDENT PROTEIN KINASE 1-RELATED"/>
    <property type="match status" value="1"/>
</dbReference>
<name>A0A5J4VQ96_9EUKA</name>
<feature type="compositionally biased region" description="Basic and acidic residues" evidence="9">
    <location>
        <begin position="331"/>
        <end position="350"/>
    </location>
</feature>
<comment type="catalytic activity">
    <reaction evidence="7">
        <text>L-threonyl-[protein] + ATP = O-phospho-L-threonyl-[protein] + ADP + H(+)</text>
        <dbReference type="Rhea" id="RHEA:46608"/>
        <dbReference type="Rhea" id="RHEA-COMP:11060"/>
        <dbReference type="Rhea" id="RHEA-COMP:11605"/>
        <dbReference type="ChEBI" id="CHEBI:15378"/>
        <dbReference type="ChEBI" id="CHEBI:30013"/>
        <dbReference type="ChEBI" id="CHEBI:30616"/>
        <dbReference type="ChEBI" id="CHEBI:61977"/>
        <dbReference type="ChEBI" id="CHEBI:456216"/>
        <dbReference type="EC" id="2.7.11.1"/>
    </reaction>
</comment>
<gene>
    <name evidence="11" type="ORF">EZS28_019691</name>
</gene>
<dbReference type="GO" id="GO:0005524">
    <property type="term" value="F:ATP binding"/>
    <property type="evidence" value="ECO:0007669"/>
    <property type="project" value="UniProtKB-KW"/>
</dbReference>
<protein>
    <recommendedName>
        <fullName evidence="1">non-specific serine/threonine protein kinase</fullName>
        <ecNumber evidence="1">2.7.11.1</ecNumber>
    </recommendedName>
</protein>
<dbReference type="SUPFAM" id="SSF56112">
    <property type="entry name" value="Protein kinase-like (PK-like)"/>
    <property type="match status" value="1"/>
</dbReference>
<sequence>MKSEANVNDYEWQMEIGSGSYAVVYRVKKKGDKENCGMDVEMKQNDNIFALKEINKKRIRQNQKELSIQREKQIMEKVSHPNIIKFYNCFSDQYNIYFILEYCVSDLSYVAKNRLDKNVITFIASELFDAVDYLHQNGILHRDLKPENILMGKDGHMKITDFGSAIDLGQLIKDQFPSQLIDSQGQVVQNNNINVIHAPQADFGKTFVGSPLYVSPEVLQNEETTTSSDLWALGCILFFLHVGVPPFGGQTQFLLFQNIISGRFNFNIPDAYGEYKKQQQLNIQSNDNEKNNKPISQIQTQSQEHHNQDAHSTNNQDQESESFSSISSSQLEKEQDWECLERDLETEKDT</sequence>
<dbReference type="PROSITE" id="PS00108">
    <property type="entry name" value="PROTEIN_KINASE_ST"/>
    <property type="match status" value="1"/>
</dbReference>
<dbReference type="FunFam" id="3.30.200.20:FF:000042">
    <property type="entry name" value="Aurora kinase A"/>
    <property type="match status" value="1"/>
</dbReference>
<reference evidence="11 12" key="1">
    <citation type="submission" date="2019-03" db="EMBL/GenBank/DDBJ databases">
        <title>Single cell metagenomics reveals metabolic interactions within the superorganism composed of flagellate Streblomastix strix and complex community of Bacteroidetes bacteria on its surface.</title>
        <authorList>
            <person name="Treitli S.C."/>
            <person name="Kolisko M."/>
            <person name="Husnik F."/>
            <person name="Keeling P."/>
            <person name="Hampl V."/>
        </authorList>
    </citation>
    <scope>NUCLEOTIDE SEQUENCE [LARGE SCALE GENOMIC DNA]</scope>
    <source>
        <strain evidence="11">ST1C</strain>
    </source>
</reference>
<dbReference type="InterPro" id="IPR011009">
    <property type="entry name" value="Kinase-like_dom_sf"/>
</dbReference>
<proteinExistence type="predicted"/>
<dbReference type="AlphaFoldDB" id="A0A5J4VQ96"/>
<comment type="caution">
    <text evidence="11">The sequence shown here is derived from an EMBL/GenBank/DDBJ whole genome shotgun (WGS) entry which is preliminary data.</text>
</comment>
<evidence type="ECO:0000256" key="7">
    <source>
        <dbReference type="ARBA" id="ARBA00047899"/>
    </source>
</evidence>
<dbReference type="InterPro" id="IPR000719">
    <property type="entry name" value="Prot_kinase_dom"/>
</dbReference>
<dbReference type="GO" id="GO:0004674">
    <property type="term" value="F:protein serine/threonine kinase activity"/>
    <property type="evidence" value="ECO:0007669"/>
    <property type="project" value="UniProtKB-KW"/>
</dbReference>
<evidence type="ECO:0000256" key="4">
    <source>
        <dbReference type="ARBA" id="ARBA00022741"/>
    </source>
</evidence>
<feature type="compositionally biased region" description="Low complexity" evidence="9">
    <location>
        <begin position="321"/>
        <end position="330"/>
    </location>
</feature>
<evidence type="ECO:0000256" key="1">
    <source>
        <dbReference type="ARBA" id="ARBA00012513"/>
    </source>
</evidence>
<dbReference type="EMBL" id="SNRW01005582">
    <property type="protein sequence ID" value="KAA6384782.1"/>
    <property type="molecule type" value="Genomic_DNA"/>
</dbReference>
<feature type="compositionally biased region" description="Polar residues" evidence="9">
    <location>
        <begin position="293"/>
        <end position="302"/>
    </location>
</feature>
<keyword evidence="2" id="KW-0723">Serine/threonine-protein kinase</keyword>
<dbReference type="InterPro" id="IPR050236">
    <property type="entry name" value="Ser_Thr_kinase_AGC"/>
</dbReference>
<dbReference type="InterPro" id="IPR008271">
    <property type="entry name" value="Ser/Thr_kinase_AS"/>
</dbReference>
<evidence type="ECO:0000256" key="9">
    <source>
        <dbReference type="SAM" id="MobiDB-lite"/>
    </source>
</evidence>
<keyword evidence="3" id="KW-0808">Transferase</keyword>
<evidence type="ECO:0000256" key="5">
    <source>
        <dbReference type="ARBA" id="ARBA00022777"/>
    </source>
</evidence>
<evidence type="ECO:0000256" key="8">
    <source>
        <dbReference type="ARBA" id="ARBA00048679"/>
    </source>
</evidence>
<evidence type="ECO:0000259" key="10">
    <source>
        <dbReference type="PROSITE" id="PS50011"/>
    </source>
</evidence>
<dbReference type="OrthoDB" id="347657at2759"/>
<dbReference type="SMART" id="SM00220">
    <property type="entry name" value="S_TKc"/>
    <property type="match status" value="1"/>
</dbReference>
<comment type="catalytic activity">
    <reaction evidence="8">
        <text>L-seryl-[protein] + ATP = O-phospho-L-seryl-[protein] + ADP + H(+)</text>
        <dbReference type="Rhea" id="RHEA:17989"/>
        <dbReference type="Rhea" id="RHEA-COMP:9863"/>
        <dbReference type="Rhea" id="RHEA-COMP:11604"/>
        <dbReference type="ChEBI" id="CHEBI:15378"/>
        <dbReference type="ChEBI" id="CHEBI:29999"/>
        <dbReference type="ChEBI" id="CHEBI:30616"/>
        <dbReference type="ChEBI" id="CHEBI:83421"/>
        <dbReference type="ChEBI" id="CHEBI:456216"/>
        <dbReference type="EC" id="2.7.11.1"/>
    </reaction>
</comment>
<keyword evidence="6" id="KW-0067">ATP-binding</keyword>
<keyword evidence="4" id="KW-0547">Nucleotide-binding</keyword>
<dbReference type="Gene3D" id="1.10.510.10">
    <property type="entry name" value="Transferase(Phosphotransferase) domain 1"/>
    <property type="match status" value="1"/>
</dbReference>
<organism evidence="11 12">
    <name type="scientific">Streblomastix strix</name>
    <dbReference type="NCBI Taxonomy" id="222440"/>
    <lineage>
        <taxon>Eukaryota</taxon>
        <taxon>Metamonada</taxon>
        <taxon>Preaxostyla</taxon>
        <taxon>Oxymonadida</taxon>
        <taxon>Streblomastigidae</taxon>
        <taxon>Streblomastix</taxon>
    </lineage>
</organism>
<dbReference type="Proteomes" id="UP000324800">
    <property type="component" value="Unassembled WGS sequence"/>
</dbReference>
<evidence type="ECO:0000313" key="12">
    <source>
        <dbReference type="Proteomes" id="UP000324800"/>
    </source>
</evidence>
<dbReference type="GO" id="GO:0035556">
    <property type="term" value="P:intracellular signal transduction"/>
    <property type="evidence" value="ECO:0007669"/>
    <property type="project" value="TreeGrafter"/>
</dbReference>
<evidence type="ECO:0000256" key="3">
    <source>
        <dbReference type="ARBA" id="ARBA00022679"/>
    </source>
</evidence>
<feature type="domain" description="Protein kinase" evidence="10">
    <location>
        <begin position="10"/>
        <end position="350"/>
    </location>
</feature>
<dbReference type="EC" id="2.7.11.1" evidence="1"/>
<dbReference type="PROSITE" id="PS50011">
    <property type="entry name" value="PROTEIN_KINASE_DOM"/>
    <property type="match status" value="1"/>
</dbReference>